<evidence type="ECO:0000313" key="2">
    <source>
        <dbReference type="Proteomes" id="UP001151234"/>
    </source>
</evidence>
<organism evidence="1 2">
    <name type="scientific">Hoeflea prorocentri</name>
    <dbReference type="NCBI Taxonomy" id="1922333"/>
    <lineage>
        <taxon>Bacteria</taxon>
        <taxon>Pseudomonadati</taxon>
        <taxon>Pseudomonadota</taxon>
        <taxon>Alphaproteobacteria</taxon>
        <taxon>Hyphomicrobiales</taxon>
        <taxon>Rhizobiaceae</taxon>
        <taxon>Hoeflea</taxon>
    </lineage>
</organism>
<keyword evidence="2" id="KW-1185">Reference proteome</keyword>
<evidence type="ECO:0000313" key="1">
    <source>
        <dbReference type="EMBL" id="MDA5397717.1"/>
    </source>
</evidence>
<dbReference type="Proteomes" id="UP001151234">
    <property type="component" value="Unassembled WGS sequence"/>
</dbReference>
<dbReference type="AlphaFoldDB" id="A0A9X3ZFP4"/>
<accession>A0A9X3ZFP4</accession>
<comment type="caution">
    <text evidence="1">The sequence shown here is derived from an EMBL/GenBank/DDBJ whole genome shotgun (WGS) entry which is preliminary data.</text>
</comment>
<proteinExistence type="predicted"/>
<gene>
    <name evidence="1" type="ORF">OQ273_03940</name>
</gene>
<name>A0A9X3ZFP4_9HYPH</name>
<dbReference type="RefSeq" id="WP_267989172.1">
    <property type="nucleotide sequence ID" value="NZ_JAPJZI010000001.1"/>
</dbReference>
<dbReference type="EMBL" id="JAPJZI010000001">
    <property type="protein sequence ID" value="MDA5397717.1"/>
    <property type="molecule type" value="Genomic_DNA"/>
</dbReference>
<protein>
    <submittedName>
        <fullName evidence="1">Uncharacterized protein</fullName>
    </submittedName>
</protein>
<reference evidence="1" key="1">
    <citation type="submission" date="2022-11" db="EMBL/GenBank/DDBJ databases">
        <title>Draft genome sequence of Hoeflea poritis E7-10 and Hoeflea prorocentri PM5-8, separated from scleractinian coral Porites lutea and marine dinoflagellate.</title>
        <authorList>
            <person name="Zhang G."/>
            <person name="Wei Q."/>
            <person name="Cai L."/>
        </authorList>
    </citation>
    <scope>NUCLEOTIDE SEQUENCE</scope>
    <source>
        <strain evidence="1">PM5-8</strain>
    </source>
</reference>
<sequence>MDFDGESVFDNDSVGGVSADDTYSGSYTGGGHFAFTRDYFLMGAFAGAGQTFFHETSTDHDVTQRLAGGQTRFLNERGSLGLQIGHFDTRADSGNMETLIDAMFVWSIGQVFFNNGATMREGVSRVAFRRCVAGWVRFRPSTDAPANFDQKCAFCSKTYCEGRNSLILLALEFPYLSRFHPVHVVRWKRDSIQVRDGN</sequence>